<evidence type="ECO:0000313" key="9">
    <source>
        <dbReference type="Proteomes" id="UP000283090"/>
    </source>
</evidence>
<evidence type="ECO:0000256" key="5">
    <source>
        <dbReference type="SAM" id="MobiDB-lite"/>
    </source>
</evidence>
<reference evidence="8 9" key="1">
    <citation type="submission" date="2019-01" db="EMBL/GenBank/DDBJ databases">
        <title>Intercellular communication is required for trap formation in the nematode-trapping fungus Duddingtonia flagrans.</title>
        <authorList>
            <person name="Youssar L."/>
            <person name="Wernet V."/>
            <person name="Hensel N."/>
            <person name="Hildebrandt H.-G."/>
            <person name="Fischer R."/>
        </authorList>
    </citation>
    <scope>NUCLEOTIDE SEQUENCE [LARGE SCALE GENOMIC DNA]</scope>
    <source>
        <strain evidence="8 9">CBS H-5679</strain>
    </source>
</reference>
<comment type="caution">
    <text evidence="8">The sequence shown here is derived from an EMBL/GenBank/DDBJ whole genome shotgun (WGS) entry which is preliminary data.</text>
</comment>
<dbReference type="PANTHER" id="PTHR15549">
    <property type="entry name" value="PAIRED IMMUNOGLOBULIN-LIKE TYPE 2 RECEPTOR"/>
    <property type="match status" value="1"/>
</dbReference>
<evidence type="ECO:0000256" key="2">
    <source>
        <dbReference type="ARBA" id="ARBA00022692"/>
    </source>
</evidence>
<keyword evidence="7" id="KW-0732">Signal</keyword>
<keyword evidence="3 6" id="KW-1133">Transmembrane helix</keyword>
<dbReference type="GO" id="GO:0071944">
    <property type="term" value="C:cell periphery"/>
    <property type="evidence" value="ECO:0007669"/>
    <property type="project" value="UniProtKB-ARBA"/>
</dbReference>
<keyword evidence="4 6" id="KW-0472">Membrane</keyword>
<feature type="transmembrane region" description="Helical" evidence="6">
    <location>
        <begin position="285"/>
        <end position="308"/>
    </location>
</feature>
<comment type="subcellular location">
    <subcellularLocation>
        <location evidence="1">Membrane</location>
        <topology evidence="1">Single-pass membrane protein</topology>
    </subcellularLocation>
</comment>
<dbReference type="AlphaFoldDB" id="A0A437AD90"/>
<protein>
    <submittedName>
        <fullName evidence="8">Uncharacterized protein</fullName>
    </submittedName>
</protein>
<dbReference type="InterPro" id="IPR011043">
    <property type="entry name" value="Gal_Oxase/kelch_b-propeller"/>
</dbReference>
<evidence type="ECO:0000256" key="4">
    <source>
        <dbReference type="ARBA" id="ARBA00023136"/>
    </source>
</evidence>
<evidence type="ECO:0000256" key="1">
    <source>
        <dbReference type="ARBA" id="ARBA00004167"/>
    </source>
</evidence>
<dbReference type="SUPFAM" id="SSF50965">
    <property type="entry name" value="Galactose oxidase, central domain"/>
    <property type="match status" value="1"/>
</dbReference>
<evidence type="ECO:0000313" key="8">
    <source>
        <dbReference type="EMBL" id="RVD89265.1"/>
    </source>
</evidence>
<feature type="compositionally biased region" description="Polar residues" evidence="5">
    <location>
        <begin position="579"/>
        <end position="594"/>
    </location>
</feature>
<feature type="compositionally biased region" description="Polar residues" evidence="5">
    <location>
        <begin position="811"/>
        <end position="829"/>
    </location>
</feature>
<dbReference type="Proteomes" id="UP000283090">
    <property type="component" value="Unassembled WGS sequence"/>
</dbReference>
<dbReference type="Gene3D" id="2.120.10.80">
    <property type="entry name" value="Kelch-type beta propeller"/>
    <property type="match status" value="1"/>
</dbReference>
<dbReference type="InterPro" id="IPR051694">
    <property type="entry name" value="Immunoregulatory_rcpt-like"/>
</dbReference>
<feature type="region of interest" description="Disordered" evidence="5">
    <location>
        <begin position="450"/>
        <end position="694"/>
    </location>
</feature>
<dbReference type="STRING" id="97331.A0A437AD90"/>
<feature type="compositionally biased region" description="Basic and acidic residues" evidence="5">
    <location>
        <begin position="394"/>
        <end position="425"/>
    </location>
</feature>
<feature type="compositionally biased region" description="Low complexity" evidence="5">
    <location>
        <begin position="33"/>
        <end position="57"/>
    </location>
</feature>
<feature type="compositionally biased region" description="Polar residues" evidence="5">
    <location>
        <begin position="496"/>
        <end position="506"/>
    </location>
</feature>
<feature type="region of interest" description="Disordered" evidence="5">
    <location>
        <begin position="350"/>
        <end position="425"/>
    </location>
</feature>
<feature type="compositionally biased region" description="Polar residues" evidence="5">
    <location>
        <begin position="556"/>
        <end position="569"/>
    </location>
</feature>
<dbReference type="EMBL" id="SAEB01000001">
    <property type="protein sequence ID" value="RVD89265.1"/>
    <property type="molecule type" value="Genomic_DNA"/>
</dbReference>
<feature type="compositionally biased region" description="Basic and acidic residues" evidence="5">
    <location>
        <begin position="758"/>
        <end position="768"/>
    </location>
</feature>
<feature type="region of interest" description="Disordered" evidence="5">
    <location>
        <begin position="33"/>
        <end position="93"/>
    </location>
</feature>
<proteinExistence type="predicted"/>
<keyword evidence="9" id="KW-1185">Reference proteome</keyword>
<evidence type="ECO:0000256" key="7">
    <source>
        <dbReference type="SAM" id="SignalP"/>
    </source>
</evidence>
<name>A0A437AD90_ARTFL</name>
<dbReference type="InterPro" id="IPR015915">
    <property type="entry name" value="Kelch-typ_b-propeller"/>
</dbReference>
<dbReference type="RefSeq" id="XP_067494809.1">
    <property type="nucleotide sequence ID" value="XM_067631652.1"/>
</dbReference>
<organism evidence="8 9">
    <name type="scientific">Arthrobotrys flagrans</name>
    <name type="common">Nematode-trapping fungus</name>
    <name type="synonym">Trichothecium flagrans</name>
    <dbReference type="NCBI Taxonomy" id="97331"/>
    <lineage>
        <taxon>Eukaryota</taxon>
        <taxon>Fungi</taxon>
        <taxon>Dikarya</taxon>
        <taxon>Ascomycota</taxon>
        <taxon>Pezizomycotina</taxon>
        <taxon>Orbiliomycetes</taxon>
        <taxon>Orbiliales</taxon>
        <taxon>Orbiliaceae</taxon>
        <taxon>Arthrobotrys</taxon>
    </lineage>
</organism>
<dbReference type="GeneID" id="93582592"/>
<dbReference type="OrthoDB" id="205993at2759"/>
<evidence type="ECO:0000256" key="3">
    <source>
        <dbReference type="ARBA" id="ARBA00022989"/>
    </source>
</evidence>
<dbReference type="GO" id="GO:0016020">
    <property type="term" value="C:membrane"/>
    <property type="evidence" value="ECO:0007669"/>
    <property type="project" value="UniProtKB-SubCell"/>
</dbReference>
<feature type="region of interest" description="Disordered" evidence="5">
    <location>
        <begin position="731"/>
        <end position="834"/>
    </location>
</feature>
<feature type="region of interest" description="Disordered" evidence="5">
    <location>
        <begin position="875"/>
        <end position="895"/>
    </location>
</feature>
<accession>A0A437AD90</accession>
<feature type="signal peptide" evidence="7">
    <location>
        <begin position="1"/>
        <end position="23"/>
    </location>
</feature>
<feature type="chain" id="PRO_5018991625" evidence="7">
    <location>
        <begin position="24"/>
        <end position="895"/>
    </location>
</feature>
<evidence type="ECO:0000256" key="6">
    <source>
        <dbReference type="SAM" id="Phobius"/>
    </source>
</evidence>
<keyword evidence="2 6" id="KW-0812">Transmembrane</keyword>
<sequence length="895" mass="96509">MPSKHPTSPKLSLLPMASTLALSGTTTIVSSVGSAATSTSSISTKPTSTSTSTAPTKDTNTDPSSSIPRNPQIPEAGFSMTPLKIKNSTSSGDSDTTIDSMLILGGYTSSNRFIGLGRLALFSPTSESWNFVSAALSDSSITPRAGHSAIVDEARERVIVFGGWIGNMTRPAKPSMVVLNIGDLNDNGWEWEPFDATEEVDGSGPPGDISLWGHASILLEGNVMMLTSGFHITNLDPSGRQEVNQKTWFLNLTSNEWIQQYRRPIGQVSEPAAGEEGTKNSRRDVAMLAGVFGGVALLVAVLAVLFWYARRQEEYADLPNQGVSNGYDDRGGKFDSLDLEHGRNISITGVESTNPFRRGTRTSEANGLLRENLPRGSPELPPRPPAPLRHHDRPSHGDVETVERVREQQRQREDMFQDSAAQERRRSLRSEMVAWVREWANADAAAQAAEALTRTGREGSGSKREESSTLGGGVKDMPGRAAKGTAVATGAPETVDTGSSTCSDGSVRTLDAYTTPEEAPYSVPPMLPSTRQNHGEQRPRDPTAPLSKKMAEEFPTPTSIPRDSSSPSAYGSGYDRYSHSSTQPLLLQARSSTAGGRDGEGWRDVTPASRFFTNIPLEEEEQTQTHIKRGKPSEDGAVEEMYNPGPARTDDDCRLSSIMDYYAESKPPTPIPELTEGTDDEGEEGYLVPSGGGIRSTAFEEEQAVAKGKGKMVVSTDTAVDEPIVVRSIRMRSKGRHREQRRESIVAPLLSETTAARQNEEAGGKAEKSGIPSLGSSIKRRAAAMAATFNPSSAQPSDRRTSSVGRKSVSNRRPQTSTAGENPTRSTPSRPHRAEIILFTRGFEDEDRDDGSITHMNDKVVQLVYTAPKGKLRVVNPGPRRVSSGGTDGIVLEEG</sequence>
<feature type="compositionally biased region" description="Basic and acidic residues" evidence="5">
    <location>
        <begin position="455"/>
        <end position="467"/>
    </location>
</feature>
<dbReference type="VEuPathDB" id="FungiDB:DFL_000281"/>
<gene>
    <name evidence="8" type="ORF">DFL_000281</name>
</gene>